<protein>
    <submittedName>
        <fullName evidence="2">DUF6232 family protein</fullName>
    </submittedName>
</protein>
<keyword evidence="3" id="KW-1185">Reference proteome</keyword>
<dbReference type="Pfam" id="PF19744">
    <property type="entry name" value="DUF6232"/>
    <property type="match status" value="1"/>
</dbReference>
<evidence type="ECO:0000313" key="2">
    <source>
        <dbReference type="EMBL" id="MFD1123340.1"/>
    </source>
</evidence>
<keyword evidence="1" id="KW-0812">Transmembrane</keyword>
<dbReference type="RefSeq" id="WP_379034920.1">
    <property type="nucleotide sequence ID" value="NZ_JBHTLN010000002.1"/>
</dbReference>
<comment type="caution">
    <text evidence="2">The sequence shown here is derived from an EMBL/GenBank/DDBJ whole genome shotgun (WGS) entry which is preliminary data.</text>
</comment>
<sequence>MMQEKVFFSLEGIKVSDTHFIADGQTYHLDEVTSVKHGLIEPKRSFSTFCMLSGSFLMIFEDVFMFVGGFSIALGMVAWFTAQTLYSVVIHTPEGEKQALTSANSHDVDRVIRALNTALISRG</sequence>
<gene>
    <name evidence="2" type="ORF">ACFQ2T_12540</name>
</gene>
<dbReference type="Proteomes" id="UP001597206">
    <property type="component" value="Unassembled WGS sequence"/>
</dbReference>
<feature type="transmembrane region" description="Helical" evidence="1">
    <location>
        <begin position="63"/>
        <end position="82"/>
    </location>
</feature>
<keyword evidence="1" id="KW-1133">Transmembrane helix</keyword>
<accession>A0ABW3PFR1</accession>
<proteinExistence type="predicted"/>
<evidence type="ECO:0000256" key="1">
    <source>
        <dbReference type="SAM" id="Phobius"/>
    </source>
</evidence>
<name>A0ABW3PFR1_9PROT</name>
<dbReference type="InterPro" id="IPR045629">
    <property type="entry name" value="DUF6232"/>
</dbReference>
<dbReference type="EMBL" id="JBHTLN010000002">
    <property type="protein sequence ID" value="MFD1123340.1"/>
    <property type="molecule type" value="Genomic_DNA"/>
</dbReference>
<reference evidence="3" key="1">
    <citation type="journal article" date="2019" name="Int. J. Syst. Evol. Microbiol.">
        <title>The Global Catalogue of Microorganisms (GCM) 10K type strain sequencing project: providing services to taxonomists for standard genome sequencing and annotation.</title>
        <authorList>
            <consortium name="The Broad Institute Genomics Platform"/>
            <consortium name="The Broad Institute Genome Sequencing Center for Infectious Disease"/>
            <person name="Wu L."/>
            <person name="Ma J."/>
        </authorList>
    </citation>
    <scope>NUCLEOTIDE SEQUENCE [LARGE SCALE GENOMIC DNA]</scope>
    <source>
        <strain evidence="3">CCUG 58411</strain>
    </source>
</reference>
<organism evidence="2 3">
    <name type="scientific">Methylophilus flavus</name>
    <dbReference type="NCBI Taxonomy" id="640084"/>
    <lineage>
        <taxon>Bacteria</taxon>
        <taxon>Pseudomonadati</taxon>
        <taxon>Pseudomonadota</taxon>
        <taxon>Betaproteobacteria</taxon>
        <taxon>Nitrosomonadales</taxon>
        <taxon>Methylophilaceae</taxon>
        <taxon>Methylophilus</taxon>
    </lineage>
</organism>
<evidence type="ECO:0000313" key="3">
    <source>
        <dbReference type="Proteomes" id="UP001597206"/>
    </source>
</evidence>
<keyword evidence="1" id="KW-0472">Membrane</keyword>